<feature type="domain" description="GST N-terminal" evidence="1">
    <location>
        <begin position="1"/>
        <end position="81"/>
    </location>
</feature>
<dbReference type="Pfam" id="PF13417">
    <property type="entry name" value="GST_N_3"/>
    <property type="match status" value="1"/>
</dbReference>
<reference evidence="3 4" key="1">
    <citation type="submission" date="2023-07" db="EMBL/GenBank/DDBJ databases">
        <title>Sorghum-associated microbial communities from plants grown in Nebraska, USA.</title>
        <authorList>
            <person name="Schachtman D."/>
        </authorList>
    </citation>
    <scope>NUCLEOTIDE SEQUENCE [LARGE SCALE GENOMIC DNA]</scope>
    <source>
        <strain evidence="3 4">DS2154</strain>
    </source>
</reference>
<dbReference type="InterPro" id="IPR036282">
    <property type="entry name" value="Glutathione-S-Trfase_C_sf"/>
</dbReference>
<dbReference type="SUPFAM" id="SSF47616">
    <property type="entry name" value="GST C-terminal domain-like"/>
    <property type="match status" value="1"/>
</dbReference>
<dbReference type="Gene3D" id="3.40.30.10">
    <property type="entry name" value="Glutaredoxin"/>
    <property type="match status" value="1"/>
</dbReference>
<organism evidence="3 4">
    <name type="scientific">Caulobacter rhizosphaerae</name>
    <dbReference type="NCBI Taxonomy" id="2010972"/>
    <lineage>
        <taxon>Bacteria</taxon>
        <taxon>Pseudomonadati</taxon>
        <taxon>Pseudomonadota</taxon>
        <taxon>Alphaproteobacteria</taxon>
        <taxon>Caulobacterales</taxon>
        <taxon>Caulobacteraceae</taxon>
        <taxon>Caulobacter</taxon>
    </lineage>
</organism>
<dbReference type="CDD" id="cd03047">
    <property type="entry name" value="GST_N_2"/>
    <property type="match status" value="1"/>
</dbReference>
<name>A0ABU1N4J2_9CAUL</name>
<dbReference type="PANTHER" id="PTHR44051:SF19">
    <property type="entry name" value="DISULFIDE-BOND OXIDOREDUCTASE YFCG"/>
    <property type="match status" value="1"/>
</dbReference>
<accession>A0ABU1N4J2</accession>
<keyword evidence="4" id="KW-1185">Reference proteome</keyword>
<dbReference type="EMBL" id="JAVDRL010000012">
    <property type="protein sequence ID" value="MDR6533182.1"/>
    <property type="molecule type" value="Genomic_DNA"/>
</dbReference>
<dbReference type="GO" id="GO:0004364">
    <property type="term" value="F:glutathione transferase activity"/>
    <property type="evidence" value="ECO:0007669"/>
    <property type="project" value="UniProtKB-EC"/>
</dbReference>
<dbReference type="SFLD" id="SFLDG01150">
    <property type="entry name" value="Main.1:_Beta-like"/>
    <property type="match status" value="1"/>
</dbReference>
<dbReference type="SFLD" id="SFLDG00358">
    <property type="entry name" value="Main_(cytGST)"/>
    <property type="match status" value="1"/>
</dbReference>
<evidence type="ECO:0000313" key="3">
    <source>
        <dbReference type="EMBL" id="MDR6533182.1"/>
    </source>
</evidence>
<dbReference type="InterPro" id="IPR004045">
    <property type="entry name" value="Glutathione_S-Trfase_N"/>
</dbReference>
<dbReference type="Proteomes" id="UP001262754">
    <property type="component" value="Unassembled WGS sequence"/>
</dbReference>
<sequence>MLKILGRTSSLNVRKVLWTLDELGLAYEREDWGMGFASTKSPEFLALNPNGLVPVLIDEQGALYESNTICRYLAARYGHGHLLPVEPRPRAVVEQWMDWQATDLNPTWGYAFLALGRPTPGYDDRDKIAASVEAWNRAMAILDQRLAQTGAHVAGHDFTLADIVLGVSVHRWMATPMERANLPAVAAYYARLKERPEFGRWALDEVP</sequence>
<feature type="domain" description="GST C-terminal" evidence="2">
    <location>
        <begin position="86"/>
        <end position="207"/>
    </location>
</feature>
<protein>
    <submittedName>
        <fullName evidence="3">Glutathione S-transferase</fullName>
        <ecNumber evidence="3">2.5.1.18</ecNumber>
    </submittedName>
</protein>
<dbReference type="Pfam" id="PF13410">
    <property type="entry name" value="GST_C_2"/>
    <property type="match status" value="1"/>
</dbReference>
<dbReference type="PROSITE" id="PS50404">
    <property type="entry name" value="GST_NTER"/>
    <property type="match status" value="1"/>
</dbReference>
<gene>
    <name evidence="3" type="ORF">J2800_003944</name>
</gene>
<dbReference type="PANTHER" id="PTHR44051">
    <property type="entry name" value="GLUTATHIONE S-TRANSFERASE-RELATED"/>
    <property type="match status" value="1"/>
</dbReference>
<evidence type="ECO:0000259" key="2">
    <source>
        <dbReference type="PROSITE" id="PS50405"/>
    </source>
</evidence>
<dbReference type="SUPFAM" id="SSF52833">
    <property type="entry name" value="Thioredoxin-like"/>
    <property type="match status" value="1"/>
</dbReference>
<dbReference type="RefSeq" id="WP_056762897.1">
    <property type="nucleotide sequence ID" value="NZ_JAVDRL010000012.1"/>
</dbReference>
<evidence type="ECO:0000259" key="1">
    <source>
        <dbReference type="PROSITE" id="PS50404"/>
    </source>
</evidence>
<keyword evidence="3" id="KW-0808">Transferase</keyword>
<proteinExistence type="predicted"/>
<dbReference type="InterPro" id="IPR040079">
    <property type="entry name" value="Glutathione_S-Trfase"/>
</dbReference>
<dbReference type="EC" id="2.5.1.18" evidence="3"/>
<dbReference type="PROSITE" id="PS50405">
    <property type="entry name" value="GST_CTER"/>
    <property type="match status" value="1"/>
</dbReference>
<evidence type="ECO:0000313" key="4">
    <source>
        <dbReference type="Proteomes" id="UP001262754"/>
    </source>
</evidence>
<dbReference type="InterPro" id="IPR036249">
    <property type="entry name" value="Thioredoxin-like_sf"/>
</dbReference>
<dbReference type="Gene3D" id="1.20.1050.10">
    <property type="match status" value="1"/>
</dbReference>
<comment type="caution">
    <text evidence="3">The sequence shown here is derived from an EMBL/GenBank/DDBJ whole genome shotgun (WGS) entry which is preliminary data.</text>
</comment>
<dbReference type="SFLD" id="SFLDS00019">
    <property type="entry name" value="Glutathione_Transferase_(cytos"/>
    <property type="match status" value="1"/>
</dbReference>
<dbReference type="InterPro" id="IPR010987">
    <property type="entry name" value="Glutathione-S-Trfase_C-like"/>
</dbReference>